<dbReference type="EMBL" id="JBHSHL010000028">
    <property type="protein sequence ID" value="MFC4804957.1"/>
    <property type="molecule type" value="Genomic_DNA"/>
</dbReference>
<reference evidence="2" key="1">
    <citation type="journal article" date="2019" name="Int. J. Syst. Evol. Microbiol.">
        <title>The Global Catalogue of Microorganisms (GCM) 10K type strain sequencing project: providing services to taxonomists for standard genome sequencing and annotation.</title>
        <authorList>
            <consortium name="The Broad Institute Genomics Platform"/>
            <consortium name="The Broad Institute Genome Sequencing Center for Infectious Disease"/>
            <person name="Wu L."/>
            <person name="Ma J."/>
        </authorList>
    </citation>
    <scope>NUCLEOTIDE SEQUENCE [LARGE SCALE GENOMIC DNA]</scope>
    <source>
        <strain evidence="2">CCUG 46385</strain>
    </source>
</reference>
<dbReference type="Proteomes" id="UP001595916">
    <property type="component" value="Unassembled WGS sequence"/>
</dbReference>
<name>A0ABV9QKK1_9FIRM</name>
<accession>A0ABV9QKK1</accession>
<keyword evidence="2" id="KW-1185">Reference proteome</keyword>
<dbReference type="RefSeq" id="WP_379788488.1">
    <property type="nucleotide sequence ID" value="NZ_JBHSHL010000028.1"/>
</dbReference>
<organism evidence="1 2">
    <name type="scientific">Filifactor villosus</name>
    <dbReference type="NCBI Taxonomy" id="29374"/>
    <lineage>
        <taxon>Bacteria</taxon>
        <taxon>Bacillati</taxon>
        <taxon>Bacillota</taxon>
        <taxon>Clostridia</taxon>
        <taxon>Peptostreptococcales</taxon>
        <taxon>Filifactoraceae</taxon>
        <taxon>Filifactor</taxon>
    </lineage>
</organism>
<sequence length="104" mass="12224">MKLKNGTLFTKKELVGIINALLSIEHGFAKRNYLMKFVEKKQEELFDQVDKKLELLTHLDVSDLDFFKTQRKLTEEIDSLHNEVRKWGEVVVVEGRKQKEETSC</sequence>
<evidence type="ECO:0000313" key="2">
    <source>
        <dbReference type="Proteomes" id="UP001595916"/>
    </source>
</evidence>
<gene>
    <name evidence="1" type="ORF">ACFO4R_07665</name>
</gene>
<comment type="caution">
    <text evidence="1">The sequence shown here is derived from an EMBL/GenBank/DDBJ whole genome shotgun (WGS) entry which is preliminary data.</text>
</comment>
<evidence type="ECO:0000313" key="1">
    <source>
        <dbReference type="EMBL" id="MFC4804957.1"/>
    </source>
</evidence>
<proteinExistence type="predicted"/>
<protein>
    <submittedName>
        <fullName evidence="1">Uncharacterized protein</fullName>
    </submittedName>
</protein>